<sequence length="186" mass="22097">MTFDQFIKEINKLPETFENRELETFLLAIYKNLDDNKDIYIKEQATLDMILCILKESFTSEPAEFDVDWLNITQTPDPNRMSRIFTAPELKDEFDRTNYAEKFGMEFTKDVLKFQISELHKMRGKQLDDEYRYFGISSETGSLWYNFDPFTNLECGTRCMEDNEDATEKIDWSFIGNLLEDGRVYE</sequence>
<dbReference type="EMBL" id="FLUL01000001">
    <property type="protein sequence ID" value="SBW03725.1"/>
    <property type="molecule type" value="Genomic_DNA"/>
</dbReference>
<dbReference type="AlphaFoldDB" id="A0A212JWP8"/>
<gene>
    <name evidence="1" type="ORF">KL86DYS2_12487</name>
</gene>
<protein>
    <submittedName>
        <fullName evidence="1">Uncharacterized protein</fullName>
    </submittedName>
</protein>
<reference evidence="1" key="1">
    <citation type="submission" date="2016-04" db="EMBL/GenBank/DDBJ databases">
        <authorList>
            <person name="Evans L.H."/>
            <person name="Alamgir A."/>
            <person name="Owens N."/>
            <person name="Weber N.D."/>
            <person name="Virtaneva K."/>
            <person name="Barbian K."/>
            <person name="Babar A."/>
            <person name="Rosenke K."/>
        </authorList>
    </citation>
    <scope>NUCLEOTIDE SEQUENCE</scope>
    <source>
        <strain evidence="1">86-2</strain>
    </source>
</reference>
<evidence type="ECO:0000313" key="1">
    <source>
        <dbReference type="EMBL" id="SBW03725.1"/>
    </source>
</evidence>
<proteinExistence type="predicted"/>
<accession>A0A212JWP8</accession>
<name>A0A212JWP8_9BACT</name>
<dbReference type="RefSeq" id="WP_296950166.1">
    <property type="nucleotide sequence ID" value="NZ_LT599021.1"/>
</dbReference>
<organism evidence="1">
    <name type="scientific">uncultured Dysgonomonas sp</name>
    <dbReference type="NCBI Taxonomy" id="206096"/>
    <lineage>
        <taxon>Bacteria</taxon>
        <taxon>Pseudomonadati</taxon>
        <taxon>Bacteroidota</taxon>
        <taxon>Bacteroidia</taxon>
        <taxon>Bacteroidales</taxon>
        <taxon>Dysgonomonadaceae</taxon>
        <taxon>Dysgonomonas</taxon>
        <taxon>environmental samples</taxon>
    </lineage>
</organism>